<evidence type="ECO:0000256" key="1">
    <source>
        <dbReference type="ARBA" id="ARBA00004123"/>
    </source>
</evidence>
<dbReference type="EMBL" id="CH991593">
    <property type="protein sequence ID" value="EDQ84238.1"/>
    <property type="molecule type" value="Genomic_DNA"/>
</dbReference>
<dbReference type="PANTHER" id="PTHR15271">
    <property type="entry name" value="CHROMATIN ASSEMBLY FACTOR 1 SUBUNIT B"/>
    <property type="match status" value="1"/>
</dbReference>
<feature type="repeat" description="WD" evidence="9">
    <location>
        <begin position="189"/>
        <end position="230"/>
    </location>
</feature>
<dbReference type="AlphaFoldDB" id="A9VDZ9"/>
<feature type="repeat" description="WD" evidence="9">
    <location>
        <begin position="65"/>
        <end position="96"/>
    </location>
</feature>
<evidence type="ECO:0000313" key="12">
    <source>
        <dbReference type="EMBL" id="EDQ84238.1"/>
    </source>
</evidence>
<dbReference type="SUPFAM" id="SSF50978">
    <property type="entry name" value="WD40 repeat-like"/>
    <property type="match status" value="1"/>
</dbReference>
<dbReference type="GO" id="GO:0033186">
    <property type="term" value="C:CAF-1 complex"/>
    <property type="evidence" value="ECO:0000318"/>
    <property type="project" value="GO_Central"/>
</dbReference>
<dbReference type="STRING" id="81824.A9VDZ9"/>
<feature type="compositionally biased region" description="Low complexity" evidence="10">
    <location>
        <begin position="546"/>
        <end position="568"/>
    </location>
</feature>
<dbReference type="Pfam" id="PF24105">
    <property type="entry name" value="Beta-prop_CAF1B_HIR1"/>
    <property type="match status" value="2"/>
</dbReference>
<evidence type="ECO:0000256" key="7">
    <source>
        <dbReference type="ARBA" id="ARBA00023204"/>
    </source>
</evidence>
<dbReference type="PROSITE" id="PS50082">
    <property type="entry name" value="WD_REPEATS_2"/>
    <property type="match status" value="3"/>
</dbReference>
<evidence type="ECO:0000256" key="6">
    <source>
        <dbReference type="ARBA" id="ARBA00022853"/>
    </source>
</evidence>
<gene>
    <name evidence="12" type="ORF">MONBRDRAFT_30450</name>
</gene>
<dbReference type="PROSITE" id="PS00678">
    <property type="entry name" value="WD_REPEATS_1"/>
    <property type="match status" value="1"/>
</dbReference>
<proteinExistence type="inferred from homology"/>
<dbReference type="SMART" id="SM00320">
    <property type="entry name" value="WD40"/>
    <property type="match status" value="5"/>
</dbReference>
<evidence type="ECO:0000256" key="9">
    <source>
        <dbReference type="PROSITE-ProRule" id="PRU00221"/>
    </source>
</evidence>
<dbReference type="InterPro" id="IPR015943">
    <property type="entry name" value="WD40/YVTN_repeat-like_dom_sf"/>
</dbReference>
<dbReference type="GO" id="GO:0006335">
    <property type="term" value="P:DNA replication-dependent chromatin assembly"/>
    <property type="evidence" value="ECO:0007669"/>
    <property type="project" value="InterPro"/>
</dbReference>
<sequence>MKAKTHQISWHYEQDAPKPVFAVDFHAEQGPGVYRLATAGGDRTVKIWRVTATPDGDTHVTFLAELRHQSTVNCVRFAPHGYTLASADDDGLVLVWTCDEPAPLTENGTVPPPLDASAGSSNVASGSGAAPSGPTSALGSKQSPAGLAPSATSTGTAVPTIAETNATSTLLDGGEAPEQLEQWRTTLRLRRHDQDVYDLAWAPDGRYLVSGSVDNSAIIWDAQDGHVVSQMKDHRSYVQGVAWSPRGDKLFTQSADRSLKVFKARTTKKGTLQVQQECTLSTLATPNKRSDDTDNVTKTPTEGDEPPVESSAANAPRLFVDVTKTTFFRRGHFSPDGTLILATAGQSVVHTGKLAPVERRWPVLEYPTDETAVVARFSPCVYAQRTHGVTAMFTGLQHRLVWAIASKETVFFYDSQQQQPFAAVLNLHLAPISDVAWSHDGRLLVVASEDGFCSIVGFKANDLGEKVALEMPVPSSPVATQPPPTTQPNHKIVPLDCERGPEPAKTGNIEGPSTSEESTIDKDKANAKGRAIMKRIVPQVLVTEPTTSQGASTPATTTTNTKAEASASGNPGAKKPRRIVPMTTTTTTAKPLS</sequence>
<dbReference type="InParanoid" id="A9VDZ9"/>
<evidence type="ECO:0000256" key="10">
    <source>
        <dbReference type="SAM" id="MobiDB-lite"/>
    </source>
</evidence>
<evidence type="ECO:0000256" key="4">
    <source>
        <dbReference type="ARBA" id="ARBA00022737"/>
    </source>
</evidence>
<dbReference type="InterPro" id="IPR019775">
    <property type="entry name" value="WD40_repeat_CS"/>
</dbReference>
<comment type="subcellular location">
    <subcellularLocation>
        <location evidence="1">Nucleus</location>
    </subcellularLocation>
</comment>
<feature type="region of interest" description="Disordered" evidence="10">
    <location>
        <begin position="283"/>
        <end position="313"/>
    </location>
</feature>
<dbReference type="OMA" id="CIVSNLH"/>
<dbReference type="eggNOG" id="KOG1009">
    <property type="taxonomic scope" value="Eukaryota"/>
</dbReference>
<dbReference type="PANTHER" id="PTHR15271:SF4">
    <property type="entry name" value="CHROMATIN ASSEMBLY FACTOR 1 SUBUNIT B"/>
    <property type="match status" value="1"/>
</dbReference>
<evidence type="ECO:0000256" key="5">
    <source>
        <dbReference type="ARBA" id="ARBA00022763"/>
    </source>
</evidence>
<protein>
    <recommendedName>
        <fullName evidence="11">CAF1B/HIR1 beta-propeller domain-containing protein</fullName>
    </recommendedName>
</protein>
<keyword evidence="6" id="KW-0156">Chromatin regulator</keyword>
<keyword evidence="13" id="KW-1185">Reference proteome</keyword>
<dbReference type="InterPro" id="IPR045145">
    <property type="entry name" value="PTHR15271"/>
</dbReference>
<dbReference type="GeneID" id="5896222"/>
<name>A9VDZ9_MONBE</name>
<evidence type="ECO:0000259" key="11">
    <source>
        <dbReference type="Pfam" id="PF24105"/>
    </source>
</evidence>
<dbReference type="InterPro" id="IPR001680">
    <property type="entry name" value="WD40_rpt"/>
</dbReference>
<dbReference type="PROSITE" id="PS50294">
    <property type="entry name" value="WD_REPEATS_REGION"/>
    <property type="match status" value="2"/>
</dbReference>
<feature type="domain" description="CAF1B/HIR1 beta-propeller" evidence="11">
    <location>
        <begin position="1"/>
        <end position="99"/>
    </location>
</feature>
<keyword evidence="8" id="KW-0539">Nucleus</keyword>
<feature type="region of interest" description="Disordered" evidence="10">
    <location>
        <begin position="106"/>
        <end position="158"/>
    </location>
</feature>
<keyword evidence="3 9" id="KW-0853">WD repeat</keyword>
<dbReference type="Proteomes" id="UP000001357">
    <property type="component" value="Unassembled WGS sequence"/>
</dbReference>
<dbReference type="GO" id="GO:0006281">
    <property type="term" value="P:DNA repair"/>
    <property type="evidence" value="ECO:0007669"/>
    <property type="project" value="UniProtKB-KW"/>
</dbReference>
<feature type="compositionally biased region" description="Low complexity" evidence="10">
    <location>
        <begin position="116"/>
        <end position="140"/>
    </location>
</feature>
<accession>A9VDZ9</accession>
<keyword evidence="4" id="KW-0677">Repeat</keyword>
<dbReference type="InterPro" id="IPR055410">
    <property type="entry name" value="Beta-prop_CAF1B_HIR1"/>
</dbReference>
<keyword evidence="7" id="KW-0234">DNA repair</keyword>
<dbReference type="InterPro" id="IPR036322">
    <property type="entry name" value="WD40_repeat_dom_sf"/>
</dbReference>
<dbReference type="RefSeq" id="XP_001750962.1">
    <property type="nucleotide sequence ID" value="XM_001750910.1"/>
</dbReference>
<dbReference type="FunCoup" id="A9VDZ9">
    <property type="interactions" value="944"/>
</dbReference>
<evidence type="ECO:0000256" key="8">
    <source>
        <dbReference type="ARBA" id="ARBA00023242"/>
    </source>
</evidence>
<feature type="compositionally biased region" description="Low complexity" evidence="10">
    <location>
        <begin position="583"/>
        <end position="593"/>
    </location>
</feature>
<dbReference type="GO" id="GO:0006334">
    <property type="term" value="P:nucleosome assembly"/>
    <property type="evidence" value="ECO:0000318"/>
    <property type="project" value="GO_Central"/>
</dbReference>
<evidence type="ECO:0000313" key="13">
    <source>
        <dbReference type="Proteomes" id="UP000001357"/>
    </source>
</evidence>
<organism evidence="12 13">
    <name type="scientific">Monosiga brevicollis</name>
    <name type="common">Choanoflagellate</name>
    <dbReference type="NCBI Taxonomy" id="81824"/>
    <lineage>
        <taxon>Eukaryota</taxon>
        <taxon>Choanoflagellata</taxon>
        <taxon>Craspedida</taxon>
        <taxon>Salpingoecidae</taxon>
        <taxon>Monosiga</taxon>
    </lineage>
</organism>
<feature type="domain" description="CAF1B/HIR1 beta-propeller" evidence="11">
    <location>
        <begin position="169"/>
        <end position="463"/>
    </location>
</feature>
<feature type="repeat" description="WD" evidence="9">
    <location>
        <begin position="231"/>
        <end position="272"/>
    </location>
</feature>
<comment type="similarity">
    <text evidence="2">Belongs to the WD repeat HIR1 family.</text>
</comment>
<feature type="region of interest" description="Disordered" evidence="10">
    <location>
        <begin position="474"/>
        <end position="522"/>
    </location>
</feature>
<dbReference type="KEGG" id="mbr:MONBRDRAFT_30450"/>
<keyword evidence="5" id="KW-0227">DNA damage</keyword>
<evidence type="ECO:0000256" key="3">
    <source>
        <dbReference type="ARBA" id="ARBA00022574"/>
    </source>
</evidence>
<feature type="region of interest" description="Disordered" evidence="10">
    <location>
        <begin position="543"/>
        <end position="593"/>
    </location>
</feature>
<evidence type="ECO:0000256" key="2">
    <source>
        <dbReference type="ARBA" id="ARBA00007306"/>
    </source>
</evidence>
<dbReference type="Gene3D" id="2.130.10.10">
    <property type="entry name" value="YVTN repeat-like/Quinoprotein amine dehydrogenase"/>
    <property type="match status" value="3"/>
</dbReference>
<dbReference type="GO" id="GO:0005634">
    <property type="term" value="C:nucleus"/>
    <property type="evidence" value="ECO:0000318"/>
    <property type="project" value="GO_Central"/>
</dbReference>
<reference evidence="12 13" key="1">
    <citation type="journal article" date="2008" name="Nature">
        <title>The genome of the choanoflagellate Monosiga brevicollis and the origin of metazoans.</title>
        <authorList>
            <consortium name="JGI Sequencing"/>
            <person name="King N."/>
            <person name="Westbrook M.J."/>
            <person name="Young S.L."/>
            <person name="Kuo A."/>
            <person name="Abedin M."/>
            <person name="Chapman J."/>
            <person name="Fairclough S."/>
            <person name="Hellsten U."/>
            <person name="Isogai Y."/>
            <person name="Letunic I."/>
            <person name="Marr M."/>
            <person name="Pincus D."/>
            <person name="Putnam N."/>
            <person name="Rokas A."/>
            <person name="Wright K.J."/>
            <person name="Zuzow R."/>
            <person name="Dirks W."/>
            <person name="Good M."/>
            <person name="Goodstein D."/>
            <person name="Lemons D."/>
            <person name="Li W."/>
            <person name="Lyons J.B."/>
            <person name="Morris A."/>
            <person name="Nichols S."/>
            <person name="Richter D.J."/>
            <person name="Salamov A."/>
            <person name="Bork P."/>
            <person name="Lim W.A."/>
            <person name="Manning G."/>
            <person name="Miller W.T."/>
            <person name="McGinnis W."/>
            <person name="Shapiro H."/>
            <person name="Tjian R."/>
            <person name="Grigoriev I.V."/>
            <person name="Rokhsar D."/>
        </authorList>
    </citation>
    <scope>NUCLEOTIDE SEQUENCE [LARGE SCALE GENOMIC DNA]</scope>
    <source>
        <strain evidence="13">MX1 / ATCC 50154</strain>
    </source>
</reference>